<proteinExistence type="predicted"/>
<evidence type="ECO:0000313" key="2">
    <source>
        <dbReference type="Proteomes" id="UP000377798"/>
    </source>
</evidence>
<name>A0A8H2MGN3_9FIRM</name>
<keyword evidence="2" id="KW-1185">Reference proteome</keyword>
<evidence type="ECO:0008006" key="3">
    <source>
        <dbReference type="Google" id="ProtNLM"/>
    </source>
</evidence>
<accession>A0A8H2MGN3</accession>
<dbReference type="RefSeq" id="WP_131749874.1">
    <property type="nucleotide sequence ID" value="NZ_CAACYI010000001.1"/>
</dbReference>
<sequence length="217" mass="25460">MDIKGKEKEIFDKLRKIDPSIVEDGIVSEEEYLDSNYKILYIMKEVNGGSGWNLKDFLYAGGRSQTWDNVARWTEGLLNLNQEYDWAYLEKNNEKRRKDYLKKVGVINLKKTPGHHTSEDKKISMAAFENRKLIKEQVNLYNPDIIICCGTADDFVKNYFDSKFVTWNMTKRGVQFIRFKDKIIVSFAHPEARIRDAYLYYSLIDGVREILEKSDSN</sequence>
<gene>
    <name evidence="1" type="ORF">NCTC13150_01887</name>
</gene>
<comment type="caution">
    <text evidence="1">The sequence shown here is derived from an EMBL/GenBank/DDBJ whole genome shotgun (WGS) entry which is preliminary data.</text>
</comment>
<protein>
    <recommendedName>
        <fullName evidence="3">Uracil-DNA glycosylase-like domain-containing protein</fullName>
    </recommendedName>
</protein>
<organism evidence="1 2">
    <name type="scientific">Urinicoccus massiliensis</name>
    <dbReference type="NCBI Taxonomy" id="1723382"/>
    <lineage>
        <taxon>Bacteria</taxon>
        <taxon>Bacillati</taxon>
        <taxon>Bacillota</taxon>
        <taxon>Tissierellia</taxon>
        <taxon>Tissierellales</taxon>
        <taxon>Peptoniphilaceae</taxon>
        <taxon>Urinicoccus</taxon>
    </lineage>
</organism>
<evidence type="ECO:0000313" key="1">
    <source>
        <dbReference type="EMBL" id="VFB17300.1"/>
    </source>
</evidence>
<dbReference type="Proteomes" id="UP000377798">
    <property type="component" value="Unassembled WGS sequence"/>
</dbReference>
<dbReference type="EMBL" id="CAACYI010000001">
    <property type="protein sequence ID" value="VFB17300.1"/>
    <property type="molecule type" value="Genomic_DNA"/>
</dbReference>
<dbReference type="AlphaFoldDB" id="A0A8H2MGN3"/>
<reference evidence="1 2" key="1">
    <citation type="submission" date="2019-02" db="EMBL/GenBank/DDBJ databases">
        <authorList>
            <consortium name="Pathogen Informatics"/>
        </authorList>
    </citation>
    <scope>NUCLEOTIDE SEQUENCE [LARGE SCALE GENOMIC DNA]</scope>
    <source>
        <strain evidence="1 2">3012STDY7089603</strain>
    </source>
</reference>